<evidence type="ECO:0000256" key="8">
    <source>
        <dbReference type="ARBA" id="ARBA00038435"/>
    </source>
</evidence>
<gene>
    <name evidence="11" type="ordered locus">TEQUI_0017</name>
</gene>
<reference evidence="11 12" key="1">
    <citation type="journal article" date="2011" name="J. Bacteriol.">
        <title>Genome sequence of Taylorella equigenitalis MCE9, the causative agent of contagious equine metritis.</title>
        <authorList>
            <person name="Hebert L."/>
            <person name="Moumen B."/>
            <person name="Duquesne F."/>
            <person name="Breuil M.F."/>
            <person name="Laugier C."/>
            <person name="Batto J.M."/>
            <person name="Renault P."/>
            <person name="Petry S."/>
        </authorList>
    </citation>
    <scope>NUCLEOTIDE SEQUENCE [LARGE SCALE GENOMIC DNA]</scope>
    <source>
        <strain evidence="11 12">MCE9</strain>
    </source>
</reference>
<evidence type="ECO:0000256" key="9">
    <source>
        <dbReference type="SAM" id="Phobius"/>
    </source>
</evidence>
<evidence type="ECO:0000256" key="6">
    <source>
        <dbReference type="ARBA" id="ARBA00022989"/>
    </source>
</evidence>
<keyword evidence="7 9" id="KW-0472">Membrane</keyword>
<dbReference type="InterPro" id="IPR004770">
    <property type="entry name" value="Na/H_antiport_NhaC"/>
</dbReference>
<evidence type="ECO:0000313" key="11">
    <source>
        <dbReference type="EMBL" id="ADU90976.1"/>
    </source>
</evidence>
<dbReference type="GO" id="GO:0005886">
    <property type="term" value="C:plasma membrane"/>
    <property type="evidence" value="ECO:0007669"/>
    <property type="project" value="UniProtKB-SubCell"/>
</dbReference>
<feature type="transmembrane region" description="Helical" evidence="9">
    <location>
        <begin position="273"/>
        <end position="291"/>
    </location>
</feature>
<feature type="transmembrane region" description="Helical" evidence="9">
    <location>
        <begin position="79"/>
        <end position="105"/>
    </location>
</feature>
<dbReference type="PANTHER" id="PTHR33451:SF3">
    <property type="entry name" value="MALATE-2H(+)_NA(+)-LACTATE ANTIPORTER"/>
    <property type="match status" value="1"/>
</dbReference>
<dbReference type="Proteomes" id="UP000007472">
    <property type="component" value="Chromosome"/>
</dbReference>
<keyword evidence="6 9" id="KW-1133">Transmembrane helix</keyword>
<evidence type="ECO:0000256" key="4">
    <source>
        <dbReference type="ARBA" id="ARBA00022475"/>
    </source>
</evidence>
<evidence type="ECO:0000256" key="2">
    <source>
        <dbReference type="ARBA" id="ARBA00022448"/>
    </source>
</evidence>
<evidence type="ECO:0000256" key="1">
    <source>
        <dbReference type="ARBA" id="ARBA00004651"/>
    </source>
</evidence>
<dbReference type="EMBL" id="CP002456">
    <property type="protein sequence ID" value="ADU90976.1"/>
    <property type="molecule type" value="Genomic_DNA"/>
</dbReference>
<keyword evidence="4" id="KW-1003">Cell membrane</keyword>
<feature type="transmembrane region" description="Helical" evidence="9">
    <location>
        <begin position="125"/>
        <end position="145"/>
    </location>
</feature>
<keyword evidence="2" id="KW-0813">Transport</keyword>
<name>A0A654KGH6_TAYEM</name>
<dbReference type="InterPro" id="IPR052180">
    <property type="entry name" value="NhaC_Na-H+_Antiporter"/>
</dbReference>
<keyword evidence="5 9" id="KW-0812">Transmembrane</keyword>
<sequence>MSSLNNPIQATDPEKEILPSSGNFLLDVLPLIITTILLMIQFLVFKDFTPHVPLAFGLSITGLLIYVRKGRWIDMENHFLKVVRVGLPAILILLIIGMVIGVWIAAGTVPTILYYGFKIFTPSNFLVSLTIICVVISLATGSSWSTTGTIGLAMMGIGTGLNIPPEVTGGAIVSGAFFGDKMSPLSETTNLTPAATGVDLWDHITNLFPTTIPSLIISLILYAWLGSTYDTSGADMNLITEMQETLDKNYNLGIITLIPALVVIVAAVTKMPAVFAGFLGVLSGSLVAIFVQDVSVQELFNVLQNGVKSATGMEVVDNLLSKGGVMSMAWVTLLTILALSFIGAVEYYGTLNAILKKIEKWIKNRVSLTAASYTTIIGTGALIGDVFTTLVLPARLYKDKFEELGYKKTNLTRQIEDCGTLLSPLIPWNMGGSFVAGTLGIATLSYAPYAFFCWLCPLIGLVWAVTGIYFPKIKESDRLRHREPAKWEGL</sequence>
<dbReference type="AlphaFoldDB" id="A0A654KGH6"/>
<feature type="transmembrane region" description="Helical" evidence="9">
    <location>
        <begin position="449"/>
        <end position="470"/>
    </location>
</feature>
<evidence type="ECO:0000313" key="12">
    <source>
        <dbReference type="Proteomes" id="UP000007472"/>
    </source>
</evidence>
<accession>A0A654KGH6</accession>
<feature type="transmembrane region" description="Helical" evidence="9">
    <location>
        <begin position="207"/>
        <end position="225"/>
    </location>
</feature>
<protein>
    <submittedName>
        <fullName evidence="11">Na+/H+ antiporter NhaC</fullName>
    </submittedName>
</protein>
<feature type="transmembrane region" description="Helical" evidence="9">
    <location>
        <begin position="328"/>
        <end position="349"/>
    </location>
</feature>
<dbReference type="Pfam" id="PF03553">
    <property type="entry name" value="Na_H_antiporter"/>
    <property type="match status" value="1"/>
</dbReference>
<evidence type="ECO:0000256" key="5">
    <source>
        <dbReference type="ARBA" id="ARBA00022692"/>
    </source>
</evidence>
<feature type="transmembrane region" description="Helical" evidence="9">
    <location>
        <begin position="24"/>
        <end position="44"/>
    </location>
</feature>
<evidence type="ECO:0000256" key="7">
    <source>
        <dbReference type="ARBA" id="ARBA00023136"/>
    </source>
</evidence>
<evidence type="ECO:0000256" key="3">
    <source>
        <dbReference type="ARBA" id="ARBA00022449"/>
    </source>
</evidence>
<dbReference type="PANTHER" id="PTHR33451">
    <property type="entry name" value="MALATE-2H(+)/NA(+)-LACTATE ANTIPORTER"/>
    <property type="match status" value="1"/>
</dbReference>
<comment type="subcellular location">
    <subcellularLocation>
        <location evidence="1">Cell membrane</location>
        <topology evidence="1">Multi-pass membrane protein</topology>
    </subcellularLocation>
</comment>
<evidence type="ECO:0000259" key="10">
    <source>
        <dbReference type="Pfam" id="PF03553"/>
    </source>
</evidence>
<dbReference type="NCBIfam" id="TIGR00931">
    <property type="entry name" value="antiport_nhaC"/>
    <property type="match status" value="1"/>
</dbReference>
<dbReference type="KEGG" id="teq:TEQUI_0017"/>
<proteinExistence type="inferred from homology"/>
<feature type="domain" description="Na+/H+ antiporter NhaC-like C-terminal" evidence="10">
    <location>
        <begin position="175"/>
        <end position="468"/>
    </location>
</feature>
<feature type="transmembrane region" description="Helical" evidence="9">
    <location>
        <begin position="370"/>
        <end position="392"/>
    </location>
</feature>
<keyword evidence="3" id="KW-0050">Antiport</keyword>
<comment type="similarity">
    <text evidence="8">Belongs to the NhaC Na(+)/H(+) (TC 2.A.35) antiporter family.</text>
</comment>
<feature type="transmembrane region" description="Helical" evidence="9">
    <location>
        <begin position="250"/>
        <end position="268"/>
    </location>
</feature>
<organism evidence="11 12">
    <name type="scientific">Taylorella equigenitalis (strain MCE9)</name>
    <dbReference type="NCBI Taxonomy" id="937774"/>
    <lineage>
        <taxon>Bacteria</taxon>
        <taxon>Pseudomonadati</taxon>
        <taxon>Pseudomonadota</taxon>
        <taxon>Betaproteobacteria</taxon>
        <taxon>Burkholderiales</taxon>
        <taxon>Alcaligenaceae</taxon>
        <taxon>Taylorella</taxon>
    </lineage>
</organism>
<dbReference type="InterPro" id="IPR018461">
    <property type="entry name" value="Na/H_Antiport_NhaC-like_C"/>
</dbReference>
<feature type="transmembrane region" description="Helical" evidence="9">
    <location>
        <begin position="50"/>
        <end position="67"/>
    </location>
</feature>
<dbReference type="GO" id="GO:0015297">
    <property type="term" value="F:antiporter activity"/>
    <property type="evidence" value="ECO:0007669"/>
    <property type="project" value="UniProtKB-KW"/>
</dbReference>